<protein>
    <submittedName>
        <fullName evidence="2">IS630 family transposase</fullName>
    </submittedName>
</protein>
<reference evidence="2" key="1">
    <citation type="submission" date="2019-10" db="EMBL/GenBank/DDBJ databases">
        <title>Conservation and host-specific expression of non-tandemly repeated heterogenous ribosome RNA gene in arbuscular mycorrhizal fungi.</title>
        <authorList>
            <person name="Maeda T."/>
            <person name="Kobayashi Y."/>
            <person name="Nakagawa T."/>
            <person name="Ezawa T."/>
            <person name="Yamaguchi K."/>
            <person name="Bino T."/>
            <person name="Nishimoto Y."/>
            <person name="Shigenobu S."/>
            <person name="Kawaguchi M."/>
        </authorList>
    </citation>
    <scope>NUCLEOTIDE SEQUENCE</scope>
    <source>
        <strain evidence="2">HR1</strain>
    </source>
</reference>
<evidence type="ECO:0000313" key="3">
    <source>
        <dbReference type="Proteomes" id="UP000615446"/>
    </source>
</evidence>
<comment type="caution">
    <text evidence="2">The sequence shown here is derived from an EMBL/GenBank/DDBJ whole genome shotgun (WGS) entry which is preliminary data.</text>
</comment>
<dbReference type="AlphaFoldDB" id="A0A8H3L7W5"/>
<sequence length="216" mass="25470">MMLERGFAVREIAAKIGYESHTIISVKEDGLVSRVKHKKPLLSKKHCKKWLKFAKRFKDWTISDWSKVGYFTSHDVGYLCKIDGGLDAKLYRKILDEDFMETLRYYEFDASDIIFQQDNDLKYTAILTKQWFDDNSIEVLPWPPQSPDLNPIEHLWNDVDRQLKALNIEIRGKDALWEHVSQIWNKMALEACTKLIKSMPERIQDVINAKGDYTRW</sequence>
<evidence type="ECO:0000259" key="1">
    <source>
        <dbReference type="Pfam" id="PF13358"/>
    </source>
</evidence>
<dbReference type="InterPro" id="IPR038717">
    <property type="entry name" value="Tc1-like_DDE_dom"/>
</dbReference>
<feature type="domain" description="Tc1-like transposase DDE" evidence="1">
    <location>
        <begin position="112"/>
        <end position="168"/>
    </location>
</feature>
<organism evidence="2 3">
    <name type="scientific">Rhizophagus clarus</name>
    <dbReference type="NCBI Taxonomy" id="94130"/>
    <lineage>
        <taxon>Eukaryota</taxon>
        <taxon>Fungi</taxon>
        <taxon>Fungi incertae sedis</taxon>
        <taxon>Mucoromycota</taxon>
        <taxon>Glomeromycotina</taxon>
        <taxon>Glomeromycetes</taxon>
        <taxon>Glomerales</taxon>
        <taxon>Glomeraceae</taxon>
        <taxon>Rhizophagus</taxon>
    </lineage>
</organism>
<proteinExistence type="predicted"/>
<dbReference type="EMBL" id="BLAL01000050">
    <property type="protein sequence ID" value="GES80492.1"/>
    <property type="molecule type" value="Genomic_DNA"/>
</dbReference>
<evidence type="ECO:0000313" key="2">
    <source>
        <dbReference type="EMBL" id="GES80492.1"/>
    </source>
</evidence>
<name>A0A8H3L7W5_9GLOM</name>
<dbReference type="InterPro" id="IPR036397">
    <property type="entry name" value="RNaseH_sf"/>
</dbReference>
<gene>
    <name evidence="2" type="ORF">RCL2_000776500</name>
</gene>
<dbReference type="GO" id="GO:0003676">
    <property type="term" value="F:nucleic acid binding"/>
    <property type="evidence" value="ECO:0007669"/>
    <property type="project" value="InterPro"/>
</dbReference>
<dbReference type="Proteomes" id="UP000615446">
    <property type="component" value="Unassembled WGS sequence"/>
</dbReference>
<dbReference type="Pfam" id="PF13358">
    <property type="entry name" value="DDE_3"/>
    <property type="match status" value="1"/>
</dbReference>
<accession>A0A8H3L7W5</accession>
<dbReference type="OrthoDB" id="2416077at2759"/>
<dbReference type="Gene3D" id="3.30.420.10">
    <property type="entry name" value="Ribonuclease H-like superfamily/Ribonuclease H"/>
    <property type="match status" value="1"/>
</dbReference>